<evidence type="ECO:0000256" key="1">
    <source>
        <dbReference type="ARBA" id="ARBA00004167"/>
    </source>
</evidence>
<sequence>MRLLVLLLLQFDIGVYACPCEGVVVAEADQDHCWEVRSRAASTWVDADLECQRIGGHLGYPQGDSVNKIYEYIILDYTKPVLTNILTGSVEAQLYAIMCPNNQYYGLLPKNTTFFQNATDTNACAYFTKQSDKLSFESCTIDANVLCDRPMEKVDYCNIMMNCTTTTTTISTSTLTTKLLLSNTTTTRNLTSTTTSTSTKTIVNAGNLTDTTSTTTTTKTIAPQNPQNPTPCSSSSKSSCGPHEWSIFGWCADWRLLLVLTAILLSIFLLICLLHCCCHLCNEPCQEKEKKEKKIKEEKDEKKKKEKDLPILMPIETSSKKLPEPPPENKRYDVEQSGTILPPPATVTQPVFVPIPVHDRRESLIKEVEREVRMVCPPKPETADIGVNTDPWPSVKKRKTKKADKIQVRRPPVVHSPLVEVDGDLGDDISLNLERWNSAETVLPKGDIEDNAPLVFIRNPKPQRTLNDLPLITSVSPVKEEDQKPLKDVKPQSTTAPRRFRSPPPTDDLPVSVEERKTKTPPPANGPGKKLRRIPSPPKANSERVGSAPEVPEQYAPLQPEIREPKRARSQREDKSKTGRESRREKRPLVVPLDNDPPQKSAKESVPSGGRSPGKRSANSLSATESNGSASSPTPPRGNVSMRNPRGRMGGAVRAGGGGGASPVGWKPWSNGASHLSQPPQFLSGD</sequence>
<comment type="subcellular location">
    <subcellularLocation>
        <location evidence="1">Membrane</location>
        <topology evidence="1">Single-pass membrane protein</topology>
    </subcellularLocation>
</comment>
<protein>
    <recommendedName>
        <fullName evidence="9">C-type lectin domain-containing protein</fullName>
    </recommendedName>
</protein>
<evidence type="ECO:0000256" key="5">
    <source>
        <dbReference type="SAM" id="MobiDB-lite"/>
    </source>
</evidence>
<feature type="signal peptide" evidence="6">
    <location>
        <begin position="1"/>
        <end position="17"/>
    </location>
</feature>
<feature type="compositionally biased region" description="Basic and acidic residues" evidence="5">
    <location>
        <begin position="561"/>
        <end position="588"/>
    </location>
</feature>
<gene>
    <name evidence="7" type="primary">Necator_chrX.g25747</name>
    <name evidence="7" type="ORF">RB195_025581</name>
</gene>
<organism evidence="7 8">
    <name type="scientific">Necator americanus</name>
    <name type="common">Human hookworm</name>
    <dbReference type="NCBI Taxonomy" id="51031"/>
    <lineage>
        <taxon>Eukaryota</taxon>
        <taxon>Metazoa</taxon>
        <taxon>Ecdysozoa</taxon>
        <taxon>Nematoda</taxon>
        <taxon>Chromadorea</taxon>
        <taxon>Rhabditida</taxon>
        <taxon>Rhabditina</taxon>
        <taxon>Rhabditomorpha</taxon>
        <taxon>Strongyloidea</taxon>
        <taxon>Ancylostomatidae</taxon>
        <taxon>Bunostominae</taxon>
        <taxon>Necator</taxon>
    </lineage>
</organism>
<feature type="compositionally biased region" description="Polar residues" evidence="5">
    <location>
        <begin position="221"/>
        <end position="232"/>
    </location>
</feature>
<dbReference type="InterPro" id="IPR016187">
    <property type="entry name" value="CTDL_fold"/>
</dbReference>
<dbReference type="Proteomes" id="UP001303046">
    <property type="component" value="Unassembled WGS sequence"/>
</dbReference>
<feature type="region of interest" description="Disordered" evidence="5">
    <location>
        <begin position="290"/>
        <end position="333"/>
    </location>
</feature>
<reference evidence="7 8" key="1">
    <citation type="submission" date="2023-08" db="EMBL/GenBank/DDBJ databases">
        <title>A Necator americanus chromosomal reference genome.</title>
        <authorList>
            <person name="Ilik V."/>
            <person name="Petrzelkova K.J."/>
            <person name="Pardy F."/>
            <person name="Fuh T."/>
            <person name="Niatou-Singa F.S."/>
            <person name="Gouil Q."/>
            <person name="Baker L."/>
            <person name="Ritchie M.E."/>
            <person name="Jex A.R."/>
            <person name="Gazzola D."/>
            <person name="Li H."/>
            <person name="Toshio Fujiwara R."/>
            <person name="Zhan B."/>
            <person name="Aroian R.V."/>
            <person name="Pafco B."/>
            <person name="Schwarz E.M."/>
        </authorList>
    </citation>
    <scope>NUCLEOTIDE SEQUENCE [LARGE SCALE GENOMIC DNA]</scope>
    <source>
        <strain evidence="7 8">Aroian</strain>
        <tissue evidence="7">Whole animal</tissue>
    </source>
</reference>
<evidence type="ECO:0000256" key="4">
    <source>
        <dbReference type="ARBA" id="ARBA00023136"/>
    </source>
</evidence>
<feature type="compositionally biased region" description="Polar residues" evidence="5">
    <location>
        <begin position="671"/>
        <end position="686"/>
    </location>
</feature>
<evidence type="ECO:0000256" key="2">
    <source>
        <dbReference type="ARBA" id="ARBA00022692"/>
    </source>
</evidence>
<keyword evidence="2" id="KW-0812">Transmembrane</keyword>
<dbReference type="SUPFAM" id="SSF56436">
    <property type="entry name" value="C-type lectin-like"/>
    <property type="match status" value="1"/>
</dbReference>
<proteinExistence type="predicted"/>
<accession>A0ABR1ESX8</accession>
<evidence type="ECO:0000256" key="6">
    <source>
        <dbReference type="SAM" id="SignalP"/>
    </source>
</evidence>
<feature type="compositionally biased region" description="Basic and acidic residues" evidence="5">
    <location>
        <begin position="290"/>
        <end position="309"/>
    </location>
</feature>
<feature type="region of interest" description="Disordered" evidence="5">
    <location>
        <begin position="213"/>
        <end position="235"/>
    </location>
</feature>
<keyword evidence="8" id="KW-1185">Reference proteome</keyword>
<name>A0ABR1ESX8_NECAM</name>
<feature type="compositionally biased region" description="Basic and acidic residues" evidence="5">
    <location>
        <begin position="478"/>
        <end position="490"/>
    </location>
</feature>
<evidence type="ECO:0000313" key="8">
    <source>
        <dbReference type="Proteomes" id="UP001303046"/>
    </source>
</evidence>
<dbReference type="EMBL" id="JAVFWL010000006">
    <property type="protein sequence ID" value="KAK6765754.1"/>
    <property type="molecule type" value="Genomic_DNA"/>
</dbReference>
<feature type="chain" id="PRO_5046931662" description="C-type lectin domain-containing protein" evidence="6">
    <location>
        <begin position="18"/>
        <end position="686"/>
    </location>
</feature>
<evidence type="ECO:0008006" key="9">
    <source>
        <dbReference type="Google" id="ProtNLM"/>
    </source>
</evidence>
<dbReference type="PANTHER" id="PTHR15549">
    <property type="entry name" value="PAIRED IMMUNOGLOBULIN-LIKE TYPE 2 RECEPTOR"/>
    <property type="match status" value="1"/>
</dbReference>
<comment type="caution">
    <text evidence="7">The sequence shown here is derived from an EMBL/GenBank/DDBJ whole genome shotgun (WGS) entry which is preliminary data.</text>
</comment>
<feature type="region of interest" description="Disordered" evidence="5">
    <location>
        <begin position="384"/>
        <end position="409"/>
    </location>
</feature>
<dbReference type="PANTHER" id="PTHR15549:SF6">
    <property type="entry name" value="MID2 DOMAIN-CONTAINING PROTEIN"/>
    <property type="match status" value="1"/>
</dbReference>
<feature type="compositionally biased region" description="Basic and acidic residues" evidence="5">
    <location>
        <begin position="318"/>
        <end position="333"/>
    </location>
</feature>
<dbReference type="InterPro" id="IPR051694">
    <property type="entry name" value="Immunoregulatory_rcpt-like"/>
</dbReference>
<evidence type="ECO:0000313" key="7">
    <source>
        <dbReference type="EMBL" id="KAK6765754.1"/>
    </source>
</evidence>
<keyword evidence="4" id="KW-0472">Membrane</keyword>
<keyword evidence="6" id="KW-0732">Signal</keyword>
<feature type="compositionally biased region" description="Gly residues" evidence="5">
    <location>
        <begin position="648"/>
        <end position="662"/>
    </location>
</feature>
<feature type="compositionally biased region" description="Polar residues" evidence="5">
    <location>
        <begin position="617"/>
        <end position="632"/>
    </location>
</feature>
<evidence type="ECO:0000256" key="3">
    <source>
        <dbReference type="ARBA" id="ARBA00022989"/>
    </source>
</evidence>
<feature type="region of interest" description="Disordered" evidence="5">
    <location>
        <begin position="476"/>
        <end position="686"/>
    </location>
</feature>
<keyword evidence="3" id="KW-1133">Transmembrane helix</keyword>